<name>A0ACB7V495_DIOAL</name>
<dbReference type="EMBL" id="CM037021">
    <property type="protein sequence ID" value="KAH7668367.1"/>
    <property type="molecule type" value="Genomic_DNA"/>
</dbReference>
<evidence type="ECO:0000313" key="2">
    <source>
        <dbReference type="Proteomes" id="UP000827976"/>
    </source>
</evidence>
<protein>
    <submittedName>
        <fullName evidence="1">Uncharacterized protein</fullName>
    </submittedName>
</protein>
<dbReference type="Proteomes" id="UP000827976">
    <property type="component" value="Chromosome 11"/>
</dbReference>
<evidence type="ECO:0000313" key="1">
    <source>
        <dbReference type="EMBL" id="KAH7668367.1"/>
    </source>
</evidence>
<gene>
    <name evidence="1" type="ORF">IHE45_11G006800</name>
</gene>
<comment type="caution">
    <text evidence="1">The sequence shown here is derived from an EMBL/GenBank/DDBJ whole genome shotgun (WGS) entry which is preliminary data.</text>
</comment>
<keyword evidence="2" id="KW-1185">Reference proteome</keyword>
<sequence>MRSLLLLLSPLELRELILCSPNVLESNPCCFSCRPPGYRCWFPLRRYKASVSIPQLQSEELKARIRASSIPTFQQAIQRLQQGSQSQQSAGVLEHGSGVFSQFRFSHQRSSSVGDDHLWCRTVDLRTSTIKVDAEQTDLRFCFRIISPMKID</sequence>
<proteinExistence type="predicted"/>
<accession>A0ACB7V495</accession>
<reference evidence="2" key="1">
    <citation type="journal article" date="2022" name="Nat. Commun.">
        <title>Chromosome evolution and the genetic basis of agronomically important traits in greater yam.</title>
        <authorList>
            <person name="Bredeson J.V."/>
            <person name="Lyons J.B."/>
            <person name="Oniyinde I.O."/>
            <person name="Okereke N.R."/>
            <person name="Kolade O."/>
            <person name="Nnabue I."/>
            <person name="Nwadili C.O."/>
            <person name="Hribova E."/>
            <person name="Parker M."/>
            <person name="Nwogha J."/>
            <person name="Shu S."/>
            <person name="Carlson J."/>
            <person name="Kariba R."/>
            <person name="Muthemba S."/>
            <person name="Knop K."/>
            <person name="Barton G.J."/>
            <person name="Sherwood A.V."/>
            <person name="Lopez-Montes A."/>
            <person name="Asiedu R."/>
            <person name="Jamnadass R."/>
            <person name="Muchugi A."/>
            <person name="Goodstein D."/>
            <person name="Egesi C.N."/>
            <person name="Featherston J."/>
            <person name="Asfaw A."/>
            <person name="Simpson G.G."/>
            <person name="Dolezel J."/>
            <person name="Hendre P.S."/>
            <person name="Van Deynze A."/>
            <person name="Kumar P.L."/>
            <person name="Obidiegwu J.E."/>
            <person name="Bhattacharjee R."/>
            <person name="Rokhsar D.S."/>
        </authorList>
    </citation>
    <scope>NUCLEOTIDE SEQUENCE [LARGE SCALE GENOMIC DNA]</scope>
    <source>
        <strain evidence="2">cv. TDa95/00328</strain>
    </source>
</reference>
<organism evidence="1 2">
    <name type="scientific">Dioscorea alata</name>
    <name type="common">Purple yam</name>
    <dbReference type="NCBI Taxonomy" id="55571"/>
    <lineage>
        <taxon>Eukaryota</taxon>
        <taxon>Viridiplantae</taxon>
        <taxon>Streptophyta</taxon>
        <taxon>Embryophyta</taxon>
        <taxon>Tracheophyta</taxon>
        <taxon>Spermatophyta</taxon>
        <taxon>Magnoliopsida</taxon>
        <taxon>Liliopsida</taxon>
        <taxon>Dioscoreales</taxon>
        <taxon>Dioscoreaceae</taxon>
        <taxon>Dioscorea</taxon>
    </lineage>
</organism>